<name>E8N184_ANATU</name>
<dbReference type="Gene3D" id="3.20.20.70">
    <property type="entry name" value="Aldolase class I"/>
    <property type="match status" value="2"/>
</dbReference>
<feature type="domain" description="Quinolinate phosphoribosyl transferase N-terminal" evidence="2">
    <location>
        <begin position="67"/>
        <end position="162"/>
    </location>
</feature>
<dbReference type="EMBL" id="AP012029">
    <property type="protein sequence ID" value="BAJ64827.1"/>
    <property type="molecule type" value="Genomic_DNA"/>
</dbReference>
<dbReference type="InterPro" id="IPR037128">
    <property type="entry name" value="Quinolinate_PRibosylTase_N_sf"/>
</dbReference>
<dbReference type="Pfam" id="PF02749">
    <property type="entry name" value="QRPTase_N"/>
    <property type="match status" value="1"/>
</dbReference>
<dbReference type="FunCoup" id="E8N184">
    <property type="interactions" value="157"/>
</dbReference>
<dbReference type="RefSeq" id="WP_013561174.1">
    <property type="nucleotide sequence ID" value="NC_014960.1"/>
</dbReference>
<dbReference type="InterPro" id="IPR022412">
    <property type="entry name" value="Quinolinate_PRibosylTrfase_N"/>
</dbReference>
<dbReference type="AlphaFoldDB" id="E8N184"/>
<dbReference type="GO" id="GO:0004514">
    <property type="term" value="F:nicotinate-nucleotide diphosphorylase (carboxylating) activity"/>
    <property type="evidence" value="ECO:0007669"/>
    <property type="project" value="UniProtKB-EC"/>
</dbReference>
<dbReference type="eggNOG" id="COG1488">
    <property type="taxonomic scope" value="Bacteria"/>
</dbReference>
<dbReference type="Gene3D" id="3.90.1170.20">
    <property type="entry name" value="Quinolinate phosphoribosyl transferase, N-terminal domain"/>
    <property type="match status" value="1"/>
</dbReference>
<dbReference type="InParanoid" id="E8N184"/>
<dbReference type="Proteomes" id="UP000008922">
    <property type="component" value="Chromosome"/>
</dbReference>
<accession>E8N184</accession>
<sequence length="447" mass="50639">MSIFDGQRLDNRTFKLDIERMRRGWYSDKYFVNIAVMLNELSRRKYLYRGDKPNLPPHMAPNDLLVGDIEVEMQWFTRRPGTTIVVGVDKALTMLKHCTGYWDGDHFVDTHEQLEVWAVHDGALVHYNGDPLNITPVMRVRGRYRDFAMLETPTLGILTRASRVATNVYETLIAARGKPVLFFPARFDVHEVQAADGYAYNIAVQRFNMDYASTLGPFVSTDAQGDWWGGYGGGTIAHAAIASFLGDTAEAMLAFSEVLPKSIPRIALVDFNNDCVGDSLRVCRKMFDRYRALIEEGKPDEAERYRLYGVRLDTSGSLRDISVPPLGDPDLDLGVNPRLVFLVRQALDNAAETWDVPPEWVERAREYCRGVKIVVSGGFNPDKIRRFEKLGVPVDIYAVGSSLFNNHGPTVTDFTADVVRVKVHGEWVDMAKVGRRPRDNPEMERVW</sequence>
<evidence type="ECO:0000259" key="2">
    <source>
        <dbReference type="Pfam" id="PF02749"/>
    </source>
</evidence>
<evidence type="ECO:0000313" key="3">
    <source>
        <dbReference type="EMBL" id="BAJ64827.1"/>
    </source>
</evidence>
<dbReference type="PANTHER" id="PTHR43202:SF1">
    <property type="entry name" value="NICOTINATE PHOSPHORIBOSYLTRANSFERASE"/>
    <property type="match status" value="1"/>
</dbReference>
<dbReference type="InterPro" id="IPR013785">
    <property type="entry name" value="Aldolase_TIM"/>
</dbReference>
<reference evidence="3 4" key="1">
    <citation type="submission" date="2010-12" db="EMBL/GenBank/DDBJ databases">
        <title>Whole genome sequence of Anaerolinea thermophila UNI-1.</title>
        <authorList>
            <person name="Narita-Yamada S."/>
            <person name="Kishi E."/>
            <person name="Watanabe Y."/>
            <person name="Takasaki K."/>
            <person name="Ankai A."/>
            <person name="Oguchi A."/>
            <person name="Fukui S."/>
            <person name="Takahashi M."/>
            <person name="Yashiro I."/>
            <person name="Hosoyama A."/>
            <person name="Sekiguchi Y."/>
            <person name="Hanada S."/>
            <person name="Fujita N."/>
        </authorList>
    </citation>
    <scope>NUCLEOTIDE SEQUENCE [LARGE SCALE GENOMIC DNA]</scope>
    <source>
        <strain evidence="4">DSM 14523 / JCM 11388 / NBRC 100420 / UNI-1</strain>
    </source>
</reference>
<dbReference type="HOGENOM" id="CLU_043773_1_0_0"/>
<dbReference type="SUPFAM" id="SSF51690">
    <property type="entry name" value="Nicotinate/Quinolinate PRTase C-terminal domain-like"/>
    <property type="match status" value="1"/>
</dbReference>
<dbReference type="InterPro" id="IPR053190">
    <property type="entry name" value="NAPRTase-like"/>
</dbReference>
<dbReference type="STRING" id="926569.ANT_28010"/>
<keyword evidence="4" id="KW-1185">Reference proteome</keyword>
<dbReference type="SUPFAM" id="SSF54675">
    <property type="entry name" value="Nicotinate/Quinolinate PRTase N-terminal domain-like"/>
    <property type="match status" value="1"/>
</dbReference>
<dbReference type="KEGG" id="atm:ANT_28010"/>
<evidence type="ECO:0000313" key="4">
    <source>
        <dbReference type="Proteomes" id="UP000008922"/>
    </source>
</evidence>
<dbReference type="PANTHER" id="PTHR43202">
    <property type="entry name" value="NICOTINATE-NUCLEOTIDE PYROPHOSPHORYLASE"/>
    <property type="match status" value="1"/>
</dbReference>
<comment type="catalytic activity">
    <reaction evidence="1">
        <text>nicotinate beta-D-ribonucleotide + CO2 + diphosphate = quinolinate + 5-phospho-alpha-D-ribose 1-diphosphate + 2 H(+)</text>
        <dbReference type="Rhea" id="RHEA:12733"/>
        <dbReference type="ChEBI" id="CHEBI:15378"/>
        <dbReference type="ChEBI" id="CHEBI:16526"/>
        <dbReference type="ChEBI" id="CHEBI:29959"/>
        <dbReference type="ChEBI" id="CHEBI:33019"/>
        <dbReference type="ChEBI" id="CHEBI:57502"/>
        <dbReference type="ChEBI" id="CHEBI:58017"/>
        <dbReference type="EC" id="2.4.2.19"/>
    </reaction>
</comment>
<gene>
    <name evidence="3" type="ordered locus">ANT_28010</name>
</gene>
<organism evidence="3 4">
    <name type="scientific">Anaerolinea thermophila (strain DSM 14523 / JCM 11388 / NBRC 100420 / UNI-1)</name>
    <dbReference type="NCBI Taxonomy" id="926569"/>
    <lineage>
        <taxon>Bacteria</taxon>
        <taxon>Bacillati</taxon>
        <taxon>Chloroflexota</taxon>
        <taxon>Anaerolineae</taxon>
        <taxon>Anaerolineales</taxon>
        <taxon>Anaerolineaceae</taxon>
        <taxon>Anaerolinea</taxon>
    </lineage>
</organism>
<proteinExistence type="predicted"/>
<dbReference type="OrthoDB" id="9770610at2"/>
<dbReference type="GO" id="GO:0009435">
    <property type="term" value="P:NAD+ biosynthetic process"/>
    <property type="evidence" value="ECO:0007669"/>
    <property type="project" value="InterPro"/>
</dbReference>
<protein>
    <recommendedName>
        <fullName evidence="2">Quinolinate phosphoribosyl transferase N-terminal domain-containing protein</fullName>
    </recommendedName>
</protein>
<evidence type="ECO:0000256" key="1">
    <source>
        <dbReference type="ARBA" id="ARBA00047445"/>
    </source>
</evidence>
<dbReference type="InterPro" id="IPR036068">
    <property type="entry name" value="Nicotinate_pribotase-like_C"/>
</dbReference>